<accession>A0A4Q5LYU4</accession>
<organism evidence="2 3">
    <name type="scientific">Emticicia agri</name>
    <dbReference type="NCBI Taxonomy" id="2492393"/>
    <lineage>
        <taxon>Bacteria</taxon>
        <taxon>Pseudomonadati</taxon>
        <taxon>Bacteroidota</taxon>
        <taxon>Cytophagia</taxon>
        <taxon>Cytophagales</taxon>
        <taxon>Leadbetterellaceae</taxon>
        <taxon>Emticicia</taxon>
    </lineage>
</organism>
<reference evidence="2 3" key="1">
    <citation type="submission" date="2019-02" db="EMBL/GenBank/DDBJ databases">
        <title>Bacterial novel species Emticicia sp. 17J42-9 isolated from soil.</title>
        <authorList>
            <person name="Jung H.-Y."/>
        </authorList>
    </citation>
    <scope>NUCLEOTIDE SEQUENCE [LARGE SCALE GENOMIC DNA]</scope>
    <source>
        <strain evidence="2 3">17J42-9</strain>
    </source>
</reference>
<sequence>MKKTFILTLFFCYGVCAQTPVLISDLKGNNYNANEQLVIIGSTVYFRADDGISGQELWKSDGTAAGTAIVKDINPLGGSSNLRELTKAGNTLFFIAFDYNTGYELWKSNGTAAGTTIVKDIAPSSESSLPLNLTAFGSTLYFSVYNNSQLWKSDGTAAGTVMVKTFSANSSVTKIISGGNILYFTVTNYTNNTEQLWKTNGTEAGTLMLKEFVFSIYSYVFSGNTLFFNASDGVTGVELWKSNGSVVGTVLVVDLNEGEYGSSPGYLTELNGLIYFSAMDSFYKSDGTAAGTQQISNRDAYYLTKVNGSLYFVDYEDEFTIYKSNGTAGGTILLKKFERYDNQTTNFRFFGLADGSVYFVAKEYEHGEELWTTNGTPAGTLLEDDLRPGIYSGFPNNFSVDGSTVYFTATNGVAGYELWKKTGTSAAVMVKDVKPNNFDANPNNLAKLNNFLFLNATDQYSTQLFVVNTGNSNFNLQGLGVQEVSDFLAFNNKMYFQGKQYNGRELWMSDGTNISLVKDIYTGTAGGGVQNNSNPAELTKVGNFFYFAATNLGDRELWKSDGTELGTVQVKNINAGGNSYPNHLIEFGSHLYFFAISSSAYQLFKSDGSSAGTNPVPYSSAYTINAAEGAIAKTNSELYVKVNTASTGAEIFILDGTSLALLKDIRSGSNSSEPGNFTPVNDRLYFTANDGPNGEELWKTDGTPNSTEIIKDIRPGSVSSNINNLIKFNNYLFFSANDGVNGQELWRSDGTPEGTFMVKDILEGAVGSSPSNFCVVGNTLYFSAYHPKFGRELWKTDGTEGGTVLVYDLFQNGASESHDANPTQLFEMGGNLFFAADNGTSGNELFYFKPCPTGATFNQYTYSPTYTYHATQYIEAYHTLKFGRSVNYFAGKAVVLSPGFTVSAAPDNDSNGNNTFRAEARGCN</sequence>
<dbReference type="EMBL" id="SEWF01000018">
    <property type="protein sequence ID" value="RYU95116.1"/>
    <property type="molecule type" value="Genomic_DNA"/>
</dbReference>
<gene>
    <name evidence="2" type="ORF">EWM59_13790</name>
</gene>
<dbReference type="PROSITE" id="PS50927">
    <property type="entry name" value="BULB_LECTIN"/>
    <property type="match status" value="1"/>
</dbReference>
<keyword evidence="3" id="KW-1185">Reference proteome</keyword>
<dbReference type="Proteomes" id="UP000293162">
    <property type="component" value="Unassembled WGS sequence"/>
</dbReference>
<dbReference type="RefSeq" id="WP_130021562.1">
    <property type="nucleotide sequence ID" value="NZ_SEWF01000018.1"/>
</dbReference>
<protein>
    <recommendedName>
        <fullName evidence="1">Bulb-type lectin domain-containing protein</fullName>
    </recommendedName>
</protein>
<evidence type="ECO:0000313" key="2">
    <source>
        <dbReference type="EMBL" id="RYU95116.1"/>
    </source>
</evidence>
<dbReference type="SUPFAM" id="SSF50998">
    <property type="entry name" value="Quinoprotein alcohol dehydrogenase-like"/>
    <property type="match status" value="1"/>
</dbReference>
<feature type="domain" description="Bulb-type lectin" evidence="1">
    <location>
        <begin position="108"/>
        <end position="240"/>
    </location>
</feature>
<dbReference type="InterPro" id="IPR011047">
    <property type="entry name" value="Quinoprotein_ADH-like_sf"/>
</dbReference>
<dbReference type="InterPro" id="IPR030916">
    <property type="entry name" value="ELWxxDGT_rpt"/>
</dbReference>
<evidence type="ECO:0000259" key="1">
    <source>
        <dbReference type="PROSITE" id="PS50927"/>
    </source>
</evidence>
<comment type="caution">
    <text evidence="2">The sequence shown here is derived from an EMBL/GenBank/DDBJ whole genome shotgun (WGS) entry which is preliminary data.</text>
</comment>
<dbReference type="InterPro" id="IPR001480">
    <property type="entry name" value="Bulb-type_lectin_dom"/>
</dbReference>
<proteinExistence type="predicted"/>
<name>A0A4Q5LYU4_9BACT</name>
<dbReference type="AlphaFoldDB" id="A0A4Q5LYU4"/>
<dbReference type="NCBIfam" id="TIGR04534">
    <property type="entry name" value="ELWxxDGT_rpt"/>
    <property type="match status" value="4"/>
</dbReference>
<evidence type="ECO:0000313" key="3">
    <source>
        <dbReference type="Proteomes" id="UP000293162"/>
    </source>
</evidence>
<dbReference type="OrthoDB" id="1524003at2"/>